<feature type="domain" description="CID" evidence="1">
    <location>
        <begin position="16"/>
        <end position="94"/>
    </location>
</feature>
<dbReference type="GO" id="GO:0005737">
    <property type="term" value="C:cytoplasm"/>
    <property type="evidence" value="ECO:0007669"/>
    <property type="project" value="TreeGrafter"/>
</dbReference>
<dbReference type="InterPro" id="IPR006569">
    <property type="entry name" value="CID_dom"/>
</dbReference>
<dbReference type="EnsemblMetazoa" id="MESCA005670-RA">
    <property type="protein sequence ID" value="MESCA005670-PA"/>
    <property type="gene ID" value="MESCA005670"/>
</dbReference>
<dbReference type="AlphaFoldDB" id="T1GPX4"/>
<dbReference type="GO" id="GO:0005849">
    <property type="term" value="C:mRNA cleavage factor complex"/>
    <property type="evidence" value="ECO:0007669"/>
    <property type="project" value="TreeGrafter"/>
</dbReference>
<dbReference type="EMBL" id="CAQQ02011694">
    <property type="status" value="NOT_ANNOTATED_CDS"/>
    <property type="molecule type" value="Genomic_DNA"/>
</dbReference>
<dbReference type="HOGENOM" id="CLU_2388715_0_0_1"/>
<organism evidence="2 3">
    <name type="scientific">Megaselia scalaris</name>
    <name type="common">Humpbacked fly</name>
    <name type="synonym">Phora scalaris</name>
    <dbReference type="NCBI Taxonomy" id="36166"/>
    <lineage>
        <taxon>Eukaryota</taxon>
        <taxon>Metazoa</taxon>
        <taxon>Ecdysozoa</taxon>
        <taxon>Arthropoda</taxon>
        <taxon>Hexapoda</taxon>
        <taxon>Insecta</taxon>
        <taxon>Pterygota</taxon>
        <taxon>Neoptera</taxon>
        <taxon>Endopterygota</taxon>
        <taxon>Diptera</taxon>
        <taxon>Brachycera</taxon>
        <taxon>Muscomorpha</taxon>
        <taxon>Platypezoidea</taxon>
        <taxon>Phoridae</taxon>
        <taxon>Megaseliini</taxon>
        <taxon>Megaselia</taxon>
    </lineage>
</organism>
<sequence>MNSEENQTIQEPIMETPESIAEDYLSSLQDLNLNSKPLINMLTILADDNINHADVIVGVIKEHIIKKKDSKHLNIKKGARCSRIESISQRKKYY</sequence>
<protein>
    <recommendedName>
        <fullName evidence="1">CID domain-containing protein</fullName>
    </recommendedName>
</protein>
<reference evidence="3" key="1">
    <citation type="submission" date="2013-02" db="EMBL/GenBank/DDBJ databases">
        <authorList>
            <person name="Hughes D."/>
        </authorList>
    </citation>
    <scope>NUCLEOTIDE SEQUENCE</scope>
    <source>
        <strain>Durham</strain>
        <strain evidence="3">NC isolate 2 -- Noor lab</strain>
    </source>
</reference>
<dbReference type="GO" id="GO:0000993">
    <property type="term" value="F:RNA polymerase II complex binding"/>
    <property type="evidence" value="ECO:0007669"/>
    <property type="project" value="InterPro"/>
</dbReference>
<dbReference type="STRING" id="36166.T1GPX4"/>
<dbReference type="GO" id="GO:0006369">
    <property type="term" value="P:termination of RNA polymerase II transcription"/>
    <property type="evidence" value="ECO:0007669"/>
    <property type="project" value="InterPro"/>
</dbReference>
<accession>T1GPX4</accession>
<dbReference type="EMBL" id="CAQQ02011693">
    <property type="status" value="NOT_ANNOTATED_CDS"/>
    <property type="molecule type" value="Genomic_DNA"/>
</dbReference>
<dbReference type="PROSITE" id="PS51391">
    <property type="entry name" value="CID"/>
    <property type="match status" value="1"/>
</dbReference>
<dbReference type="Proteomes" id="UP000015102">
    <property type="component" value="Unassembled WGS sequence"/>
</dbReference>
<name>T1GPX4_MEGSC</name>
<evidence type="ECO:0000259" key="1">
    <source>
        <dbReference type="PROSITE" id="PS51391"/>
    </source>
</evidence>
<dbReference type="GO" id="GO:0003729">
    <property type="term" value="F:mRNA binding"/>
    <property type="evidence" value="ECO:0007669"/>
    <property type="project" value="InterPro"/>
</dbReference>
<dbReference type="InterPro" id="IPR045154">
    <property type="entry name" value="PCF11-like"/>
</dbReference>
<dbReference type="PANTHER" id="PTHR15921">
    <property type="entry name" value="PRE-MRNA CLEAVAGE COMPLEX II"/>
    <property type="match status" value="1"/>
</dbReference>
<dbReference type="GO" id="GO:0031124">
    <property type="term" value="P:mRNA 3'-end processing"/>
    <property type="evidence" value="ECO:0007669"/>
    <property type="project" value="InterPro"/>
</dbReference>
<dbReference type="Gene3D" id="1.25.40.90">
    <property type="match status" value="1"/>
</dbReference>
<evidence type="ECO:0000313" key="3">
    <source>
        <dbReference type="Proteomes" id="UP000015102"/>
    </source>
</evidence>
<dbReference type="PANTHER" id="PTHR15921:SF3">
    <property type="entry name" value="PRE-MRNA CLEAVAGE COMPLEX 2 PROTEIN PCF11"/>
    <property type="match status" value="1"/>
</dbReference>
<dbReference type="SUPFAM" id="SSF48464">
    <property type="entry name" value="ENTH/VHS domain"/>
    <property type="match status" value="1"/>
</dbReference>
<reference evidence="2" key="2">
    <citation type="submission" date="2015-06" db="UniProtKB">
        <authorList>
            <consortium name="EnsemblMetazoa"/>
        </authorList>
    </citation>
    <scope>IDENTIFICATION</scope>
</reference>
<keyword evidence="3" id="KW-1185">Reference proteome</keyword>
<proteinExistence type="predicted"/>
<dbReference type="InterPro" id="IPR008942">
    <property type="entry name" value="ENTH_VHS"/>
</dbReference>
<evidence type="ECO:0000313" key="2">
    <source>
        <dbReference type="EnsemblMetazoa" id="MESCA005670-PA"/>
    </source>
</evidence>